<evidence type="ECO:0000313" key="2">
    <source>
        <dbReference type="Proteomes" id="UP001341840"/>
    </source>
</evidence>
<name>A0ABU6R4Y5_9FABA</name>
<evidence type="ECO:0000313" key="1">
    <source>
        <dbReference type="EMBL" id="MED6118677.1"/>
    </source>
</evidence>
<comment type="caution">
    <text evidence="1">The sequence shown here is derived from an EMBL/GenBank/DDBJ whole genome shotgun (WGS) entry which is preliminary data.</text>
</comment>
<organism evidence="1 2">
    <name type="scientific">Stylosanthes scabra</name>
    <dbReference type="NCBI Taxonomy" id="79078"/>
    <lineage>
        <taxon>Eukaryota</taxon>
        <taxon>Viridiplantae</taxon>
        <taxon>Streptophyta</taxon>
        <taxon>Embryophyta</taxon>
        <taxon>Tracheophyta</taxon>
        <taxon>Spermatophyta</taxon>
        <taxon>Magnoliopsida</taxon>
        <taxon>eudicotyledons</taxon>
        <taxon>Gunneridae</taxon>
        <taxon>Pentapetalae</taxon>
        <taxon>rosids</taxon>
        <taxon>fabids</taxon>
        <taxon>Fabales</taxon>
        <taxon>Fabaceae</taxon>
        <taxon>Papilionoideae</taxon>
        <taxon>50 kb inversion clade</taxon>
        <taxon>dalbergioids sensu lato</taxon>
        <taxon>Dalbergieae</taxon>
        <taxon>Pterocarpus clade</taxon>
        <taxon>Stylosanthes</taxon>
    </lineage>
</organism>
<proteinExistence type="predicted"/>
<dbReference type="Proteomes" id="UP001341840">
    <property type="component" value="Unassembled WGS sequence"/>
</dbReference>
<accession>A0ABU6R4Y5</accession>
<keyword evidence="2" id="KW-1185">Reference proteome</keyword>
<protein>
    <submittedName>
        <fullName evidence="1">Uncharacterized protein</fullName>
    </submittedName>
</protein>
<dbReference type="EMBL" id="JASCZI010030218">
    <property type="protein sequence ID" value="MED6118677.1"/>
    <property type="molecule type" value="Genomic_DNA"/>
</dbReference>
<gene>
    <name evidence="1" type="ORF">PIB30_005149</name>
</gene>
<reference evidence="1 2" key="1">
    <citation type="journal article" date="2023" name="Plants (Basel)">
        <title>Bridging the Gap: Combining Genomics and Transcriptomics Approaches to Understand Stylosanthes scabra, an Orphan Legume from the Brazilian Caatinga.</title>
        <authorList>
            <person name="Ferreira-Neto J.R.C."/>
            <person name="da Silva M.D."/>
            <person name="Binneck E."/>
            <person name="de Melo N.F."/>
            <person name="da Silva R.H."/>
            <person name="de Melo A.L.T.M."/>
            <person name="Pandolfi V."/>
            <person name="Bustamante F.O."/>
            <person name="Brasileiro-Vidal A.C."/>
            <person name="Benko-Iseppon A.M."/>
        </authorList>
    </citation>
    <scope>NUCLEOTIDE SEQUENCE [LARGE SCALE GENOMIC DNA]</scope>
    <source>
        <tissue evidence="1">Leaves</tissue>
    </source>
</reference>
<sequence length="104" mass="11216">MPPSLAGDEIVGRVRLSVFQNTAAMSSRSSISSYVCVWFDFIVECCVNALIPKLLHFSGTLSAPPATFLAGIVAGDFETTAGHLHCTQVIKCIWLNSLLQVLCE</sequence>